<dbReference type="InterPro" id="IPR038637">
    <property type="entry name" value="NPCBM_sf"/>
</dbReference>
<dbReference type="EMBL" id="VXMH01000008">
    <property type="protein sequence ID" value="MYC93563.1"/>
    <property type="molecule type" value="Genomic_DNA"/>
</dbReference>
<name>A0A6B1D2C8_9CHLR</name>
<gene>
    <name evidence="1" type="ORF">F4X14_01205</name>
</gene>
<evidence type="ECO:0008006" key="2">
    <source>
        <dbReference type="Google" id="ProtNLM"/>
    </source>
</evidence>
<dbReference type="AlphaFoldDB" id="A0A6B1D2C8"/>
<comment type="caution">
    <text evidence="1">The sequence shown here is derived from an EMBL/GenBank/DDBJ whole genome shotgun (WGS) entry which is preliminary data.</text>
</comment>
<sequence>MNRPRQEQLDAVIRRIHDLNEHSLSQLSQYLGYLKWQEELWQSLLEEEGADEDGFALVWKCDLLELFPSSRQSATRTPDLMEVRIDTASCGMMQQPALWQHPPVDGSAVVEYDLKVPPEVDRLRMQFAIGIRDGAQMEDDNFCAFRVLLNGVRIWSSTKQSCEWERFVTDLPNQAGQHSVLQLMTDGLGNSRWNWAVWAEPQLLGYAANRQDTNQHTNSED</sequence>
<protein>
    <recommendedName>
        <fullName evidence="2">Glycosyl hydrolase family 98 putative carbohydrate-binding module domain-containing protein</fullName>
    </recommendedName>
</protein>
<accession>A0A6B1D2C8</accession>
<reference evidence="1" key="1">
    <citation type="submission" date="2019-09" db="EMBL/GenBank/DDBJ databases">
        <title>Characterisation of the sponge microbiome using genome-centric metagenomics.</title>
        <authorList>
            <person name="Engelberts J.P."/>
            <person name="Robbins S.J."/>
            <person name="De Goeij J.M."/>
            <person name="Aranda M."/>
            <person name="Bell S.C."/>
            <person name="Webster N.S."/>
        </authorList>
    </citation>
    <scope>NUCLEOTIDE SEQUENCE</scope>
    <source>
        <strain evidence="1">SB0661_bin_32</strain>
    </source>
</reference>
<proteinExistence type="predicted"/>
<organism evidence="1">
    <name type="scientific">Caldilineaceae bacterium SB0661_bin_32</name>
    <dbReference type="NCBI Taxonomy" id="2605255"/>
    <lineage>
        <taxon>Bacteria</taxon>
        <taxon>Bacillati</taxon>
        <taxon>Chloroflexota</taxon>
        <taxon>Caldilineae</taxon>
        <taxon>Caldilineales</taxon>
        <taxon>Caldilineaceae</taxon>
    </lineage>
</organism>
<dbReference type="Gene3D" id="2.60.120.1060">
    <property type="entry name" value="NPCBM/NEW2 domain"/>
    <property type="match status" value="1"/>
</dbReference>
<evidence type="ECO:0000313" key="1">
    <source>
        <dbReference type="EMBL" id="MYC93563.1"/>
    </source>
</evidence>